<sequence length="305" mass="34368">MAEGRISVVMVTWRTGPHLAEAVEAVLAAPDVDEFILVNHDNPPDVMAALETRAGENAKMTLIDTGANLGFSKGCNIGAKVATGDFLFFLNPDAVLPAGVARQMAETGETAHRPWIVGARLLDKNGKEQRGARRGLLTPWTAMVGFLGLHRLEPVFGRAFHDIHRERDPVPLGPIRIEVTSGAALMMRRDDFDALGGFDEGYFLHVEDIDLCRRVVEARGHVLFEPRAELLHYGSTSEASLFRVEWNKAHGFRRYFWKFYDRFPQRVLTLMAIPVIYGLVVARSVYIWLRGWIDGWYRRIRKLDA</sequence>
<dbReference type="PANTHER" id="PTHR43179">
    <property type="entry name" value="RHAMNOSYLTRANSFERASE WBBL"/>
    <property type="match status" value="1"/>
</dbReference>
<accession>A0ABV6ZYV8</accession>
<organism evidence="3 4">
    <name type="scientific">Hyphobacterium vulgare</name>
    <dbReference type="NCBI Taxonomy" id="1736751"/>
    <lineage>
        <taxon>Bacteria</taxon>
        <taxon>Pseudomonadati</taxon>
        <taxon>Pseudomonadota</taxon>
        <taxon>Alphaproteobacteria</taxon>
        <taxon>Maricaulales</taxon>
        <taxon>Maricaulaceae</taxon>
        <taxon>Hyphobacterium</taxon>
    </lineage>
</organism>
<name>A0ABV6ZYV8_9PROT</name>
<keyword evidence="4" id="KW-1185">Reference proteome</keyword>
<evidence type="ECO:0000256" key="1">
    <source>
        <dbReference type="SAM" id="Phobius"/>
    </source>
</evidence>
<dbReference type="InterPro" id="IPR001173">
    <property type="entry name" value="Glyco_trans_2-like"/>
</dbReference>
<feature type="domain" description="Glycosyltransferase 2-like" evidence="2">
    <location>
        <begin position="7"/>
        <end position="126"/>
    </location>
</feature>
<keyword evidence="3" id="KW-0808">Transferase</keyword>
<proteinExistence type="predicted"/>
<dbReference type="GO" id="GO:0016757">
    <property type="term" value="F:glycosyltransferase activity"/>
    <property type="evidence" value="ECO:0007669"/>
    <property type="project" value="UniProtKB-KW"/>
</dbReference>
<dbReference type="PANTHER" id="PTHR43179:SF7">
    <property type="entry name" value="RHAMNOSYLTRANSFERASE WBBL"/>
    <property type="match status" value="1"/>
</dbReference>
<evidence type="ECO:0000259" key="2">
    <source>
        <dbReference type="Pfam" id="PF00535"/>
    </source>
</evidence>
<dbReference type="EC" id="2.4.-.-" evidence="3"/>
<keyword evidence="1" id="KW-1133">Transmembrane helix</keyword>
<keyword evidence="1" id="KW-0472">Membrane</keyword>
<reference evidence="4" key="1">
    <citation type="journal article" date="2019" name="Int. J. Syst. Evol. Microbiol.">
        <title>The Global Catalogue of Microorganisms (GCM) 10K type strain sequencing project: providing services to taxonomists for standard genome sequencing and annotation.</title>
        <authorList>
            <consortium name="The Broad Institute Genomics Platform"/>
            <consortium name="The Broad Institute Genome Sequencing Center for Infectious Disease"/>
            <person name="Wu L."/>
            <person name="Ma J."/>
        </authorList>
    </citation>
    <scope>NUCLEOTIDE SEQUENCE [LARGE SCALE GENOMIC DNA]</scope>
    <source>
        <strain evidence="4">KCTC 52487</strain>
    </source>
</reference>
<dbReference type="Proteomes" id="UP001595379">
    <property type="component" value="Unassembled WGS sequence"/>
</dbReference>
<dbReference type="Pfam" id="PF00535">
    <property type="entry name" value="Glycos_transf_2"/>
    <property type="match status" value="1"/>
</dbReference>
<gene>
    <name evidence="3" type="ORF">ACFOOR_11365</name>
</gene>
<protein>
    <submittedName>
        <fullName evidence="3">Glycosyltransferase</fullName>
        <ecNumber evidence="3">2.4.-.-</ecNumber>
    </submittedName>
</protein>
<dbReference type="InterPro" id="IPR029044">
    <property type="entry name" value="Nucleotide-diphossugar_trans"/>
</dbReference>
<comment type="caution">
    <text evidence="3">The sequence shown here is derived from an EMBL/GenBank/DDBJ whole genome shotgun (WGS) entry which is preliminary data.</text>
</comment>
<evidence type="ECO:0000313" key="4">
    <source>
        <dbReference type="Proteomes" id="UP001595379"/>
    </source>
</evidence>
<feature type="transmembrane region" description="Helical" evidence="1">
    <location>
        <begin position="267"/>
        <end position="289"/>
    </location>
</feature>
<dbReference type="SUPFAM" id="SSF53448">
    <property type="entry name" value="Nucleotide-diphospho-sugar transferases"/>
    <property type="match status" value="1"/>
</dbReference>
<keyword evidence="1" id="KW-0812">Transmembrane</keyword>
<evidence type="ECO:0000313" key="3">
    <source>
        <dbReference type="EMBL" id="MFC2926706.1"/>
    </source>
</evidence>
<dbReference type="EMBL" id="JBHRSV010000020">
    <property type="protein sequence ID" value="MFC2926706.1"/>
    <property type="molecule type" value="Genomic_DNA"/>
</dbReference>
<dbReference type="RefSeq" id="WP_343164661.1">
    <property type="nucleotide sequence ID" value="NZ_JBHRSV010000020.1"/>
</dbReference>
<dbReference type="Gene3D" id="3.90.550.10">
    <property type="entry name" value="Spore Coat Polysaccharide Biosynthesis Protein SpsA, Chain A"/>
    <property type="match status" value="1"/>
</dbReference>
<keyword evidence="3" id="KW-0328">Glycosyltransferase</keyword>